<evidence type="ECO:0000259" key="14">
    <source>
        <dbReference type="Pfam" id="PF08245"/>
    </source>
</evidence>
<evidence type="ECO:0000256" key="5">
    <source>
        <dbReference type="ARBA" id="ARBA00022840"/>
    </source>
</evidence>
<keyword evidence="16" id="KW-1185">Reference proteome</keyword>
<keyword evidence="9 10" id="KW-0961">Cell wall biogenesis/degradation</keyword>
<dbReference type="RefSeq" id="WP_099019349.1">
    <property type="nucleotide sequence ID" value="NZ_NIHB01000002.1"/>
</dbReference>
<dbReference type="Pfam" id="PF08245">
    <property type="entry name" value="Mur_ligase_M"/>
    <property type="match status" value="1"/>
</dbReference>
<feature type="domain" description="Mur ligase N-terminal catalytic" evidence="12">
    <location>
        <begin position="24"/>
        <end position="92"/>
    </location>
</feature>
<dbReference type="InterPro" id="IPR013221">
    <property type="entry name" value="Mur_ligase_cen"/>
</dbReference>
<dbReference type="UniPathway" id="UPA00219"/>
<dbReference type="NCBIfam" id="TIGR01143">
    <property type="entry name" value="murF"/>
    <property type="match status" value="1"/>
</dbReference>
<comment type="caution">
    <text evidence="15">The sequence shown here is derived from an EMBL/GenBank/DDBJ whole genome shotgun (WGS) entry which is preliminary data.</text>
</comment>
<evidence type="ECO:0000256" key="10">
    <source>
        <dbReference type="HAMAP-Rule" id="MF_02019"/>
    </source>
</evidence>
<dbReference type="Gene3D" id="3.40.1190.10">
    <property type="entry name" value="Mur-like, catalytic domain"/>
    <property type="match status" value="1"/>
</dbReference>
<evidence type="ECO:0000256" key="11">
    <source>
        <dbReference type="RuleBase" id="RU004136"/>
    </source>
</evidence>
<dbReference type="GO" id="GO:0005737">
    <property type="term" value="C:cytoplasm"/>
    <property type="evidence" value="ECO:0007669"/>
    <property type="project" value="UniProtKB-SubCell"/>
</dbReference>
<keyword evidence="7 10" id="KW-0573">Peptidoglycan synthesis</keyword>
<dbReference type="SUPFAM" id="SSF53244">
    <property type="entry name" value="MurD-like peptide ligases, peptide-binding domain"/>
    <property type="match status" value="1"/>
</dbReference>
<keyword evidence="2 10" id="KW-0436">Ligase</keyword>
<keyword evidence="3 10" id="KW-0132">Cell division</keyword>
<dbReference type="Gene3D" id="3.40.1390.10">
    <property type="entry name" value="MurE/MurF, N-terminal domain"/>
    <property type="match status" value="1"/>
</dbReference>
<dbReference type="GO" id="GO:0051301">
    <property type="term" value="P:cell division"/>
    <property type="evidence" value="ECO:0007669"/>
    <property type="project" value="UniProtKB-KW"/>
</dbReference>
<dbReference type="Proteomes" id="UP000295724">
    <property type="component" value="Unassembled WGS sequence"/>
</dbReference>
<evidence type="ECO:0000256" key="2">
    <source>
        <dbReference type="ARBA" id="ARBA00022598"/>
    </source>
</evidence>
<evidence type="ECO:0000256" key="7">
    <source>
        <dbReference type="ARBA" id="ARBA00022984"/>
    </source>
</evidence>
<feature type="binding site" evidence="10">
    <location>
        <begin position="107"/>
        <end position="113"/>
    </location>
    <ligand>
        <name>ATP</name>
        <dbReference type="ChEBI" id="CHEBI:30616"/>
    </ligand>
</feature>
<keyword evidence="4 10" id="KW-0547">Nucleotide-binding</keyword>
<dbReference type="GO" id="GO:0005524">
    <property type="term" value="F:ATP binding"/>
    <property type="evidence" value="ECO:0007669"/>
    <property type="project" value="UniProtKB-UniRule"/>
</dbReference>
<dbReference type="Pfam" id="PF02875">
    <property type="entry name" value="Mur_ligase_C"/>
    <property type="match status" value="1"/>
</dbReference>
<comment type="similarity">
    <text evidence="10">Belongs to the MurCDEF family. MurF subfamily.</text>
</comment>
<dbReference type="GO" id="GO:0071555">
    <property type="term" value="P:cell wall organization"/>
    <property type="evidence" value="ECO:0007669"/>
    <property type="project" value="UniProtKB-KW"/>
</dbReference>
<gene>
    <name evidence="10" type="primary">murF</name>
    <name evidence="15" type="ORF">C8D91_1222</name>
</gene>
<dbReference type="HAMAP" id="MF_02019">
    <property type="entry name" value="MurF"/>
    <property type="match status" value="1"/>
</dbReference>
<keyword evidence="5 10" id="KW-0067">ATP-binding</keyword>
<dbReference type="EC" id="6.3.2.10" evidence="10 11"/>
<dbReference type="InterPro" id="IPR035911">
    <property type="entry name" value="MurE/MurF_N"/>
</dbReference>
<evidence type="ECO:0000259" key="12">
    <source>
        <dbReference type="Pfam" id="PF01225"/>
    </source>
</evidence>
<proteinExistence type="inferred from homology"/>
<keyword evidence="8 10" id="KW-0131">Cell cycle</keyword>
<comment type="subcellular location">
    <subcellularLocation>
        <location evidence="10 11">Cytoplasm</location>
    </subcellularLocation>
</comment>
<evidence type="ECO:0000259" key="13">
    <source>
        <dbReference type="Pfam" id="PF02875"/>
    </source>
</evidence>
<feature type="domain" description="Mur ligase C-terminal" evidence="13">
    <location>
        <begin position="309"/>
        <end position="428"/>
    </location>
</feature>
<comment type="function">
    <text evidence="10 11">Involved in cell wall formation. Catalyzes the final step in the synthesis of UDP-N-acetylmuramoyl-pentapeptide, the precursor of murein.</text>
</comment>
<dbReference type="GO" id="GO:0047480">
    <property type="term" value="F:UDP-N-acetylmuramoyl-tripeptide-D-alanyl-D-alanine ligase activity"/>
    <property type="evidence" value="ECO:0007669"/>
    <property type="project" value="UniProtKB-UniRule"/>
</dbReference>
<dbReference type="GO" id="GO:0009252">
    <property type="term" value="P:peptidoglycan biosynthetic process"/>
    <property type="evidence" value="ECO:0007669"/>
    <property type="project" value="UniProtKB-UniRule"/>
</dbReference>
<sequence>MIQMNLHQVAAIVGGSLVGKEARIQGVEIDSRADCQGKLFVALKGARVDGHAFCQQAANQGAAAVLVSSAVEVDVPQIICEDSLQALQALASAWVKQTGVKVIGITGSNGKTTVKNMLYSVLSQNNQCMATQGNLNNEIGVPLTLLSISRSDDFAVIEMGAAQLGDIEFLTEMAQPQMAVITNVSQAHVGRFGSQDNVAKGKGEIYQALSAQALAVINQDSPYAVQWKQGLQSPFITFGESVESDYRLFENKEGYAIKTQTGDVFSVKLPVLGHHNYLNACAVTAMAMSLGVKAEEVTQGLMQFTPESGRLNLMKLSDHLQVIDDSYNANPASVNAAIDVLKNQAKPTTLIVGDMAELGHESVQMHANVGNYAISNGVDEIWAVGEFAAAVCQGHEAQCKVFDQVETLVAHLQNKKFEHGTILVKGSRSMKMERVVNAIVGGDKQ</sequence>
<dbReference type="InterPro" id="IPR005863">
    <property type="entry name" value="UDP-N-AcMur_synth"/>
</dbReference>
<dbReference type="InterPro" id="IPR000713">
    <property type="entry name" value="Mur_ligase_N"/>
</dbReference>
<comment type="catalytic activity">
    <reaction evidence="10 11">
        <text>D-alanyl-D-alanine + UDP-N-acetyl-alpha-D-muramoyl-L-alanyl-gamma-D-glutamyl-meso-2,6-diaminopimelate + ATP = UDP-N-acetyl-alpha-D-muramoyl-L-alanyl-gamma-D-glutamyl-meso-2,6-diaminopimeloyl-D-alanyl-D-alanine + ADP + phosphate + H(+)</text>
        <dbReference type="Rhea" id="RHEA:28374"/>
        <dbReference type="ChEBI" id="CHEBI:15378"/>
        <dbReference type="ChEBI" id="CHEBI:30616"/>
        <dbReference type="ChEBI" id="CHEBI:43474"/>
        <dbReference type="ChEBI" id="CHEBI:57822"/>
        <dbReference type="ChEBI" id="CHEBI:61386"/>
        <dbReference type="ChEBI" id="CHEBI:83905"/>
        <dbReference type="ChEBI" id="CHEBI:456216"/>
        <dbReference type="EC" id="6.3.2.10"/>
    </reaction>
</comment>
<dbReference type="InterPro" id="IPR036565">
    <property type="entry name" value="Mur-like_cat_sf"/>
</dbReference>
<name>A0A4R6XVZ0_9GAMM</name>
<dbReference type="OrthoDB" id="9801978at2"/>
<dbReference type="EMBL" id="SNZB01000002">
    <property type="protein sequence ID" value="TDR22729.1"/>
    <property type="molecule type" value="Genomic_DNA"/>
</dbReference>
<evidence type="ECO:0000256" key="8">
    <source>
        <dbReference type="ARBA" id="ARBA00023306"/>
    </source>
</evidence>
<protein>
    <recommendedName>
        <fullName evidence="10 11">UDP-N-acetylmuramoyl-tripeptide--D-alanyl-D-alanine ligase</fullName>
        <ecNumber evidence="10 11">6.3.2.10</ecNumber>
    </recommendedName>
    <alternativeName>
        <fullName evidence="10">D-alanyl-D-alanine-adding enzyme</fullName>
    </alternativeName>
</protein>
<comment type="pathway">
    <text evidence="10 11">Cell wall biogenesis; peptidoglycan biosynthesis.</text>
</comment>
<accession>A0A4R6XVZ0</accession>
<evidence type="ECO:0000256" key="4">
    <source>
        <dbReference type="ARBA" id="ARBA00022741"/>
    </source>
</evidence>
<evidence type="ECO:0000256" key="1">
    <source>
        <dbReference type="ARBA" id="ARBA00022490"/>
    </source>
</evidence>
<dbReference type="InterPro" id="IPR004101">
    <property type="entry name" value="Mur_ligase_C"/>
</dbReference>
<evidence type="ECO:0000256" key="3">
    <source>
        <dbReference type="ARBA" id="ARBA00022618"/>
    </source>
</evidence>
<dbReference type="Pfam" id="PF01225">
    <property type="entry name" value="Mur_ligase"/>
    <property type="match status" value="1"/>
</dbReference>
<dbReference type="PANTHER" id="PTHR43024">
    <property type="entry name" value="UDP-N-ACETYLMURAMOYL-TRIPEPTIDE--D-ALANYL-D-ALANINE LIGASE"/>
    <property type="match status" value="1"/>
</dbReference>
<dbReference type="Gene3D" id="3.90.190.20">
    <property type="entry name" value="Mur ligase, C-terminal domain"/>
    <property type="match status" value="1"/>
</dbReference>
<dbReference type="SUPFAM" id="SSF53623">
    <property type="entry name" value="MurD-like peptide ligases, catalytic domain"/>
    <property type="match status" value="1"/>
</dbReference>
<dbReference type="AlphaFoldDB" id="A0A4R6XVZ0"/>
<evidence type="ECO:0000256" key="9">
    <source>
        <dbReference type="ARBA" id="ARBA00023316"/>
    </source>
</evidence>
<dbReference type="InterPro" id="IPR051046">
    <property type="entry name" value="MurCDEF_CellWall_CoF430Synth"/>
</dbReference>
<feature type="domain" description="Mur ligase central" evidence="14">
    <location>
        <begin position="105"/>
        <end position="287"/>
    </location>
</feature>
<reference evidence="15 16" key="1">
    <citation type="submission" date="2019-03" db="EMBL/GenBank/DDBJ databases">
        <title>Genomic Encyclopedia of Type Strains, Phase IV (KMG-IV): sequencing the most valuable type-strain genomes for metagenomic binning, comparative biology and taxonomic classification.</title>
        <authorList>
            <person name="Goeker M."/>
        </authorList>
    </citation>
    <scope>NUCLEOTIDE SEQUENCE [LARGE SCALE GENOMIC DNA]</scope>
    <source>
        <strain evidence="15 16">DSM 25488</strain>
    </source>
</reference>
<evidence type="ECO:0000313" key="15">
    <source>
        <dbReference type="EMBL" id="TDR22729.1"/>
    </source>
</evidence>
<evidence type="ECO:0000256" key="6">
    <source>
        <dbReference type="ARBA" id="ARBA00022960"/>
    </source>
</evidence>
<keyword evidence="6 10" id="KW-0133">Cell shape</keyword>
<dbReference type="InterPro" id="IPR036615">
    <property type="entry name" value="Mur_ligase_C_dom_sf"/>
</dbReference>
<evidence type="ECO:0000313" key="16">
    <source>
        <dbReference type="Proteomes" id="UP000295724"/>
    </source>
</evidence>
<dbReference type="GO" id="GO:0008360">
    <property type="term" value="P:regulation of cell shape"/>
    <property type="evidence" value="ECO:0007669"/>
    <property type="project" value="UniProtKB-KW"/>
</dbReference>
<dbReference type="GO" id="GO:0008766">
    <property type="term" value="F:UDP-N-acetylmuramoylalanyl-D-glutamyl-2,6-diaminopimelate-D-alanyl-D-alanine ligase activity"/>
    <property type="evidence" value="ECO:0007669"/>
    <property type="project" value="RHEA"/>
</dbReference>
<dbReference type="SUPFAM" id="SSF63418">
    <property type="entry name" value="MurE/MurF N-terminal domain"/>
    <property type="match status" value="1"/>
</dbReference>
<organism evidence="15 16">
    <name type="scientific">Marinicella litoralis</name>
    <dbReference type="NCBI Taxonomy" id="644220"/>
    <lineage>
        <taxon>Bacteria</taxon>
        <taxon>Pseudomonadati</taxon>
        <taxon>Pseudomonadota</taxon>
        <taxon>Gammaproteobacteria</taxon>
        <taxon>Lysobacterales</taxon>
        <taxon>Marinicellaceae</taxon>
        <taxon>Marinicella</taxon>
    </lineage>
</organism>
<keyword evidence="1 10" id="KW-0963">Cytoplasm</keyword>
<dbReference type="PANTHER" id="PTHR43024:SF1">
    <property type="entry name" value="UDP-N-ACETYLMURAMOYL-TRIPEPTIDE--D-ALANYL-D-ALANINE LIGASE"/>
    <property type="match status" value="1"/>
</dbReference>